<dbReference type="Proteomes" id="UP000460412">
    <property type="component" value="Unassembled WGS sequence"/>
</dbReference>
<reference evidence="1 2" key="1">
    <citation type="submission" date="2019-12" db="EMBL/GenBank/DDBJ databases">
        <title>Sporaefaciens musculi gen. nov., sp. nov., a novel bacterium isolated from the caecum of an obese mouse.</title>
        <authorList>
            <person name="Rasmussen T.S."/>
            <person name="Streidl T."/>
            <person name="Hitch T.C.A."/>
            <person name="Wortmann E."/>
            <person name="Deptula P."/>
            <person name="Hansen M."/>
            <person name="Nielsen D.S."/>
            <person name="Clavel T."/>
            <person name="Vogensen F.K."/>
        </authorList>
    </citation>
    <scope>NUCLEOTIDE SEQUENCE [LARGE SCALE GENOMIC DNA]</scope>
    <source>
        <strain evidence="1 2">WCA-9-b2</strain>
    </source>
</reference>
<organism evidence="1 2">
    <name type="scientific">Sporofaciens musculi</name>
    <dbReference type="NCBI Taxonomy" id="2681861"/>
    <lineage>
        <taxon>Bacteria</taxon>
        <taxon>Bacillati</taxon>
        <taxon>Bacillota</taxon>
        <taxon>Clostridia</taxon>
        <taxon>Lachnospirales</taxon>
        <taxon>Lachnospiraceae</taxon>
        <taxon>Sporofaciens</taxon>
    </lineage>
</organism>
<evidence type="ECO:0000313" key="1">
    <source>
        <dbReference type="EMBL" id="MXP78396.1"/>
    </source>
</evidence>
<protein>
    <submittedName>
        <fullName evidence="1">Uncharacterized protein</fullName>
    </submittedName>
</protein>
<dbReference type="AlphaFoldDB" id="A0A7X3ML50"/>
<accession>A0A7X3ML50</accession>
<dbReference type="EMBL" id="WUQX01000001">
    <property type="protein sequence ID" value="MXP78396.1"/>
    <property type="molecule type" value="Genomic_DNA"/>
</dbReference>
<dbReference type="RefSeq" id="WP_159754925.1">
    <property type="nucleotide sequence ID" value="NZ_WUQX01000001.1"/>
</dbReference>
<sequence length="69" mass="7487">MKETDNIARISVCPRCGQTYHGRPAVSRADGKTPLCPDCGTREALESIGVDGKEQEQILAAIHRCYGRG</sequence>
<name>A0A7X3ML50_9FIRM</name>
<proteinExistence type="predicted"/>
<gene>
    <name evidence="1" type="ORF">GN277_24535</name>
</gene>
<evidence type="ECO:0000313" key="2">
    <source>
        <dbReference type="Proteomes" id="UP000460412"/>
    </source>
</evidence>
<keyword evidence="2" id="KW-1185">Reference proteome</keyword>
<comment type="caution">
    <text evidence="1">The sequence shown here is derived from an EMBL/GenBank/DDBJ whole genome shotgun (WGS) entry which is preliminary data.</text>
</comment>